<keyword evidence="4" id="KW-0010">Activator</keyword>
<dbReference type="GeneID" id="77321676"/>
<evidence type="ECO:0000256" key="5">
    <source>
        <dbReference type="ARBA" id="ARBA00023163"/>
    </source>
</evidence>
<evidence type="ECO:0000259" key="6">
    <source>
        <dbReference type="PROSITE" id="PS50931"/>
    </source>
</evidence>
<dbReference type="PROSITE" id="PS50931">
    <property type="entry name" value="HTH_LYSR"/>
    <property type="match status" value="1"/>
</dbReference>
<dbReference type="PRINTS" id="PR00039">
    <property type="entry name" value="HTHLYSR"/>
</dbReference>
<proteinExistence type="inferred from homology"/>
<sequence>MDLKQLKAFLTVADTGNVTKAAEMLHLVQPAVSRQLRLLEEDLGQILFERERHGMALTEAGKSLVGYARRVMLELDRARTEMTGRTGNITGLVTIGLLPSTIDVLASSVVSTIAARYPGIRLRIAMGYAGTLLSWLDNGEIDAGLLYGVERSVNVESRPLIEEALWVIGQADAGLRPNRPTPLAKLSRHPLVLPSPSHGIRTIVDHACAKNKVQLNISVEVNALSVQRSLVHGGHGWTILPPIAVAEDLRSGQLTGSPLSKPNLARTIVLALPTNRETPPYVRHAISTLEECTKQAVMSGAWPQARWLGK</sequence>
<evidence type="ECO:0000256" key="4">
    <source>
        <dbReference type="ARBA" id="ARBA00023159"/>
    </source>
</evidence>
<name>A0ABT3KQS6_9BURK</name>
<dbReference type="PANTHER" id="PTHR30293:SF0">
    <property type="entry name" value="NITROGEN ASSIMILATION REGULATORY PROTEIN NAC"/>
    <property type="match status" value="1"/>
</dbReference>
<dbReference type="RefSeq" id="WP_010105478.1">
    <property type="nucleotide sequence ID" value="NZ_QZCV01000001.1"/>
</dbReference>
<evidence type="ECO:0000313" key="7">
    <source>
        <dbReference type="EMBL" id="MCW5320620.1"/>
    </source>
</evidence>
<dbReference type="InterPro" id="IPR036388">
    <property type="entry name" value="WH-like_DNA-bd_sf"/>
</dbReference>
<evidence type="ECO:0000256" key="3">
    <source>
        <dbReference type="ARBA" id="ARBA00023125"/>
    </source>
</evidence>
<keyword evidence="3" id="KW-0238">DNA-binding</keyword>
<keyword evidence="2" id="KW-0805">Transcription regulation</keyword>
<accession>A0ABT3KQS6</accession>
<protein>
    <submittedName>
        <fullName evidence="7">LysR family transcriptional regulator</fullName>
    </submittedName>
</protein>
<dbReference type="Pfam" id="PF03466">
    <property type="entry name" value="LysR_substrate"/>
    <property type="match status" value="1"/>
</dbReference>
<dbReference type="EMBL" id="QZCW01000001">
    <property type="protein sequence ID" value="MCW5320620.1"/>
    <property type="molecule type" value="Genomic_DNA"/>
</dbReference>
<dbReference type="Gene3D" id="1.10.10.10">
    <property type="entry name" value="Winged helix-like DNA-binding domain superfamily/Winged helix DNA-binding domain"/>
    <property type="match status" value="1"/>
</dbReference>
<dbReference type="SUPFAM" id="SSF46785">
    <property type="entry name" value="Winged helix' DNA-binding domain"/>
    <property type="match status" value="1"/>
</dbReference>
<evidence type="ECO:0000256" key="2">
    <source>
        <dbReference type="ARBA" id="ARBA00023015"/>
    </source>
</evidence>
<reference evidence="8" key="1">
    <citation type="submission" date="2023-07" db="EMBL/GenBank/DDBJ databases">
        <title>Verminephrobacter genomes.</title>
        <authorList>
            <person name="Lund M.B."/>
        </authorList>
    </citation>
    <scope>NUCLEOTIDE SEQUENCE [LARGE SCALE GENOMIC DNA]</scope>
    <source>
        <strain evidence="8">AtM5-05</strain>
    </source>
</reference>
<organism evidence="7 8">
    <name type="scientific">Verminephrobacter aporrectodeae subsp. tuberculatae</name>
    <dbReference type="NCBI Taxonomy" id="1110392"/>
    <lineage>
        <taxon>Bacteria</taxon>
        <taxon>Pseudomonadati</taxon>
        <taxon>Pseudomonadota</taxon>
        <taxon>Betaproteobacteria</taxon>
        <taxon>Burkholderiales</taxon>
        <taxon>Comamonadaceae</taxon>
        <taxon>Verminephrobacter</taxon>
    </lineage>
</organism>
<dbReference type="InterPro" id="IPR005119">
    <property type="entry name" value="LysR_subst-bd"/>
</dbReference>
<dbReference type="Pfam" id="PF00126">
    <property type="entry name" value="HTH_1"/>
    <property type="match status" value="1"/>
</dbReference>
<dbReference type="InterPro" id="IPR036390">
    <property type="entry name" value="WH_DNA-bd_sf"/>
</dbReference>
<feature type="domain" description="HTH lysR-type" evidence="6">
    <location>
        <begin position="1"/>
        <end position="58"/>
    </location>
</feature>
<dbReference type="PANTHER" id="PTHR30293">
    <property type="entry name" value="TRANSCRIPTIONAL REGULATORY PROTEIN NAC-RELATED"/>
    <property type="match status" value="1"/>
</dbReference>
<dbReference type="InterPro" id="IPR000847">
    <property type="entry name" value="LysR_HTH_N"/>
</dbReference>
<dbReference type="Proteomes" id="UP001208935">
    <property type="component" value="Unassembled WGS sequence"/>
</dbReference>
<dbReference type="SUPFAM" id="SSF53850">
    <property type="entry name" value="Periplasmic binding protein-like II"/>
    <property type="match status" value="1"/>
</dbReference>
<dbReference type="CDD" id="cd08433">
    <property type="entry name" value="PBP2_Nac"/>
    <property type="match status" value="1"/>
</dbReference>
<keyword evidence="8" id="KW-1185">Reference proteome</keyword>
<comment type="similarity">
    <text evidence="1">Belongs to the LysR transcriptional regulatory family.</text>
</comment>
<keyword evidence="5" id="KW-0804">Transcription</keyword>
<evidence type="ECO:0000256" key="1">
    <source>
        <dbReference type="ARBA" id="ARBA00009437"/>
    </source>
</evidence>
<evidence type="ECO:0000313" key="8">
    <source>
        <dbReference type="Proteomes" id="UP001208935"/>
    </source>
</evidence>
<comment type="caution">
    <text evidence="7">The sequence shown here is derived from an EMBL/GenBank/DDBJ whole genome shotgun (WGS) entry which is preliminary data.</text>
</comment>
<gene>
    <name evidence="7" type="ORF">D5039_05325</name>
</gene>
<dbReference type="Gene3D" id="3.40.190.290">
    <property type="match status" value="1"/>
</dbReference>